<dbReference type="NCBIfam" id="TIGR00787">
    <property type="entry name" value="dctP"/>
    <property type="match status" value="1"/>
</dbReference>
<dbReference type="OrthoDB" id="9776801at2"/>
<dbReference type="GO" id="GO:0030288">
    <property type="term" value="C:outer membrane-bounded periplasmic space"/>
    <property type="evidence" value="ECO:0007669"/>
    <property type="project" value="InterPro"/>
</dbReference>
<dbReference type="EMBL" id="SSNT01000002">
    <property type="protein sequence ID" value="THF82493.1"/>
    <property type="molecule type" value="Genomic_DNA"/>
</dbReference>
<keyword evidence="1 2" id="KW-0732">Signal</keyword>
<accession>A0A4S4C3Z4</accession>
<dbReference type="Gene3D" id="3.40.190.170">
    <property type="entry name" value="Bacterial extracellular solute-binding protein, family 7"/>
    <property type="match status" value="1"/>
</dbReference>
<dbReference type="RefSeq" id="WP_136351790.1">
    <property type="nucleotide sequence ID" value="NZ_CP046266.1"/>
</dbReference>
<dbReference type="SUPFAM" id="SSF53850">
    <property type="entry name" value="Periplasmic binding protein-like II"/>
    <property type="match status" value="1"/>
</dbReference>
<dbReference type="NCBIfam" id="NF037995">
    <property type="entry name" value="TRAP_S1"/>
    <property type="match status" value="1"/>
</dbReference>
<dbReference type="PIRSF" id="PIRSF006470">
    <property type="entry name" value="DctB"/>
    <property type="match status" value="1"/>
</dbReference>
<dbReference type="PANTHER" id="PTHR33376">
    <property type="match status" value="1"/>
</dbReference>
<dbReference type="InterPro" id="IPR004682">
    <property type="entry name" value="TRAP_DctP"/>
</dbReference>
<reference evidence="3 4" key="1">
    <citation type="submission" date="2019-04" db="EMBL/GenBank/DDBJ databases">
        <title>Bacillus sediminilitoris sp. nov., isolated from a tidal flat sediment on the East China Sea.</title>
        <authorList>
            <person name="Wei Y."/>
            <person name="Mao H."/>
            <person name="Fang J."/>
        </authorList>
    </citation>
    <scope>NUCLEOTIDE SEQUENCE [LARGE SCALE GENOMIC DNA]</scope>
    <source>
        <strain evidence="3 4">DSL-17</strain>
    </source>
</reference>
<dbReference type="Pfam" id="PF03480">
    <property type="entry name" value="DctP"/>
    <property type="match status" value="1"/>
</dbReference>
<sequence>MKKRKFTGLLATVLMAGTLLAACGNEKTSEPAEGSDAKKPEFTFRLADNQPADYPTVIGDKKFAELVNERTDGRIKIEVFPSAQLGDEKSVLEQVQLGAIDFTRINASPLAEFNDQFSALNLPYVFDSEEHLWNFLEGEAGKKLLTDLEQSKMRGLAYYDSGSRNFYSTKPLNSIEDLKGQKIRVQQSKINIDLIDSLGASATPMPYGEVFSALQTGIIDGAENNLPSLDSSNHYEEAKTIIMDHHQRIPEVLLMSKATWDKLSEEDREIIQQAATDSVETQKEAWDKLEKESEKKLKDAGVKFIEVEDNTPWKEAVQPVLDKYGKDYKEVLDAIDEARP</sequence>
<evidence type="ECO:0000256" key="1">
    <source>
        <dbReference type="ARBA" id="ARBA00022729"/>
    </source>
</evidence>
<dbReference type="Proteomes" id="UP000310334">
    <property type="component" value="Unassembled WGS sequence"/>
</dbReference>
<dbReference type="AlphaFoldDB" id="A0A4S4C3Z4"/>
<evidence type="ECO:0000256" key="2">
    <source>
        <dbReference type="SAM" id="SignalP"/>
    </source>
</evidence>
<name>A0A4S4C3Z4_9BACI</name>
<evidence type="ECO:0000313" key="4">
    <source>
        <dbReference type="Proteomes" id="UP000310334"/>
    </source>
</evidence>
<comment type="caution">
    <text evidence="3">The sequence shown here is derived from an EMBL/GenBank/DDBJ whole genome shotgun (WGS) entry which is preliminary data.</text>
</comment>
<proteinExistence type="predicted"/>
<dbReference type="GO" id="GO:0030246">
    <property type="term" value="F:carbohydrate binding"/>
    <property type="evidence" value="ECO:0007669"/>
    <property type="project" value="TreeGrafter"/>
</dbReference>
<protein>
    <submittedName>
        <fullName evidence="3">TRAP transporter substrate-binding protein</fullName>
    </submittedName>
</protein>
<dbReference type="GO" id="GO:0055085">
    <property type="term" value="P:transmembrane transport"/>
    <property type="evidence" value="ECO:0007669"/>
    <property type="project" value="InterPro"/>
</dbReference>
<dbReference type="PROSITE" id="PS51257">
    <property type="entry name" value="PROKAR_LIPOPROTEIN"/>
    <property type="match status" value="1"/>
</dbReference>
<dbReference type="PANTHER" id="PTHR33376:SF2">
    <property type="entry name" value="DICARBOXYLATE-BINDING PERIPLASMIC PROTEIN"/>
    <property type="match status" value="1"/>
</dbReference>
<evidence type="ECO:0000313" key="3">
    <source>
        <dbReference type="EMBL" id="THF82493.1"/>
    </source>
</evidence>
<dbReference type="CDD" id="cd13671">
    <property type="entry name" value="PBP2_TRAP_SBP_like_3"/>
    <property type="match status" value="1"/>
</dbReference>
<organism evidence="3 4">
    <name type="scientific">Metabacillus sediminilitoris</name>
    <dbReference type="NCBI Taxonomy" id="2567941"/>
    <lineage>
        <taxon>Bacteria</taxon>
        <taxon>Bacillati</taxon>
        <taxon>Bacillota</taxon>
        <taxon>Bacilli</taxon>
        <taxon>Bacillales</taxon>
        <taxon>Bacillaceae</taxon>
        <taxon>Metabacillus</taxon>
    </lineage>
</organism>
<dbReference type="InterPro" id="IPR038404">
    <property type="entry name" value="TRAP_DctP_sf"/>
</dbReference>
<feature type="signal peptide" evidence="2">
    <location>
        <begin position="1"/>
        <end position="21"/>
    </location>
</feature>
<feature type="chain" id="PRO_5039147078" evidence="2">
    <location>
        <begin position="22"/>
        <end position="340"/>
    </location>
</feature>
<gene>
    <name evidence="3" type="ORF">E6W99_03455</name>
</gene>
<dbReference type="InterPro" id="IPR018389">
    <property type="entry name" value="DctP_fam"/>
</dbReference>
<keyword evidence="4" id="KW-1185">Reference proteome</keyword>